<evidence type="ECO:0008006" key="10">
    <source>
        <dbReference type="Google" id="ProtNLM"/>
    </source>
</evidence>
<comment type="subcellular location">
    <subcellularLocation>
        <location evidence="2">Cytoplasm</location>
    </subcellularLocation>
    <subcellularLocation>
        <location evidence="1">Nucleus</location>
    </subcellularLocation>
</comment>
<keyword evidence="6" id="KW-0653">Protein transport</keyword>
<evidence type="ECO:0000256" key="5">
    <source>
        <dbReference type="ARBA" id="ARBA00022490"/>
    </source>
</evidence>
<organism evidence="8 9">
    <name type="scientific">Batillaria attramentaria</name>
    <dbReference type="NCBI Taxonomy" id="370345"/>
    <lineage>
        <taxon>Eukaryota</taxon>
        <taxon>Metazoa</taxon>
        <taxon>Spiralia</taxon>
        <taxon>Lophotrochozoa</taxon>
        <taxon>Mollusca</taxon>
        <taxon>Gastropoda</taxon>
        <taxon>Caenogastropoda</taxon>
        <taxon>Sorbeoconcha</taxon>
        <taxon>Cerithioidea</taxon>
        <taxon>Batillariidae</taxon>
        <taxon>Batillaria</taxon>
    </lineage>
</organism>
<comment type="caution">
    <text evidence="8">The sequence shown here is derived from an EMBL/GenBank/DDBJ whole genome shotgun (WGS) entry which is preliminary data.</text>
</comment>
<sequence>MAAAETLMGELERASQVALAPPDVVTPEQRQAAENVILAFRKRKMPYADCRFILGVTALIISAAGEEFLNIVIKTSTVWTVDEWICSTCGCDHLRRNNFDKVFRYWPLSLREVRIHTLHHVFLVVREAAWDRDVALLSAYPSAHFPSFRWVMKVRQYQDRLYVLPVHKCEVILLCHLELVPIDFCTLTVLRLCLQSYVREQILQTVAVILKRGTLDSAGRSCDCLFQDVTGLINSGNVTMVYRKVRHNSEMAHHALMCLSQLASLNGHIFPDDKARTHYLTNYLEGFLHLLLQIDLQDYEHLGVALAFKNLTMMFPLHCIAALPDSLLQSLISYITTLTCNMGRAAAQEEALDPDDTLHTEAYEKLLDTWLSLVVESDGLPPALIKPHANQVFSSYMMCHLGPPYGNRSKMDAAETEEIVETEEDDRDKFADQLCSIGALARLVPDQSLPLMASVLEDLVSLYNKELLQLQEKGHADLSRVHSLQEDLHWTLLVTAHILTEGVDGETPLIPSSIMEYSIAQGSSVSIQTTLQVLATPSQPVAGIPDAQSKADTVIRLISDILRVCNIEAQASSSRLVGCLSPQVASSSMWCLRRWAAAYLLPNESYYAQISPALNAAFGRESEGGRWVVDYLLQKIASNVVMWNAELQVMTDTLSLFVTMVDNKV</sequence>
<evidence type="ECO:0000256" key="1">
    <source>
        <dbReference type="ARBA" id="ARBA00004123"/>
    </source>
</evidence>
<reference evidence="8 9" key="1">
    <citation type="journal article" date="2023" name="Sci. Data">
        <title>Genome assembly of the Korean intertidal mud-creeper Batillaria attramentaria.</title>
        <authorList>
            <person name="Patra A.K."/>
            <person name="Ho P.T."/>
            <person name="Jun S."/>
            <person name="Lee S.J."/>
            <person name="Kim Y."/>
            <person name="Won Y.J."/>
        </authorList>
    </citation>
    <scope>NUCLEOTIDE SEQUENCE [LARGE SCALE GENOMIC DNA]</scope>
    <source>
        <strain evidence="8">Wonlab-2016</strain>
    </source>
</reference>
<evidence type="ECO:0000256" key="6">
    <source>
        <dbReference type="ARBA" id="ARBA00022927"/>
    </source>
</evidence>
<keyword evidence="9" id="KW-1185">Reference proteome</keyword>
<evidence type="ECO:0000256" key="4">
    <source>
        <dbReference type="ARBA" id="ARBA00022448"/>
    </source>
</evidence>
<dbReference type="GO" id="GO:0005737">
    <property type="term" value="C:cytoplasm"/>
    <property type="evidence" value="ECO:0007669"/>
    <property type="project" value="UniProtKB-SubCell"/>
</dbReference>
<name>A0ABD0L583_9CAEN</name>
<accession>A0ABD0L583</accession>
<protein>
    <recommendedName>
        <fullName evidence="10">Exportin-4</fullName>
    </recommendedName>
</protein>
<evidence type="ECO:0000256" key="2">
    <source>
        <dbReference type="ARBA" id="ARBA00004496"/>
    </source>
</evidence>
<dbReference type="EMBL" id="JACVVK020000082">
    <property type="protein sequence ID" value="KAK7494569.1"/>
    <property type="molecule type" value="Genomic_DNA"/>
</dbReference>
<dbReference type="InterPro" id="IPR016024">
    <property type="entry name" value="ARM-type_fold"/>
</dbReference>
<gene>
    <name evidence="8" type="ORF">BaRGS_00014222</name>
</gene>
<evidence type="ECO:0000256" key="3">
    <source>
        <dbReference type="ARBA" id="ARBA00009466"/>
    </source>
</evidence>
<dbReference type="PANTHER" id="PTHR12596">
    <property type="entry name" value="EXPORTIN 4,7-RELATED"/>
    <property type="match status" value="1"/>
</dbReference>
<dbReference type="SUPFAM" id="SSF48371">
    <property type="entry name" value="ARM repeat"/>
    <property type="match status" value="1"/>
</dbReference>
<evidence type="ECO:0000313" key="8">
    <source>
        <dbReference type="EMBL" id="KAK7494569.1"/>
    </source>
</evidence>
<comment type="similarity">
    <text evidence="3">Belongs to the exportin family.</text>
</comment>
<evidence type="ECO:0000313" key="9">
    <source>
        <dbReference type="Proteomes" id="UP001519460"/>
    </source>
</evidence>
<dbReference type="GO" id="GO:0005634">
    <property type="term" value="C:nucleus"/>
    <property type="evidence" value="ECO:0007669"/>
    <property type="project" value="UniProtKB-SubCell"/>
</dbReference>
<dbReference type="AlphaFoldDB" id="A0ABD0L583"/>
<proteinExistence type="inferred from homology"/>
<dbReference type="InterPro" id="IPR044189">
    <property type="entry name" value="XPO4/7-like"/>
</dbReference>
<dbReference type="Proteomes" id="UP001519460">
    <property type="component" value="Unassembled WGS sequence"/>
</dbReference>
<keyword evidence="7" id="KW-0539">Nucleus</keyword>
<feature type="non-terminal residue" evidence="8">
    <location>
        <position position="665"/>
    </location>
</feature>
<dbReference type="PANTHER" id="PTHR12596:SF1">
    <property type="entry name" value="EXPORTIN-4"/>
    <property type="match status" value="1"/>
</dbReference>
<keyword evidence="5" id="KW-0963">Cytoplasm</keyword>
<keyword evidence="4" id="KW-0813">Transport</keyword>
<dbReference type="GO" id="GO:0015031">
    <property type="term" value="P:protein transport"/>
    <property type="evidence" value="ECO:0007669"/>
    <property type="project" value="UniProtKB-KW"/>
</dbReference>
<evidence type="ECO:0000256" key="7">
    <source>
        <dbReference type="ARBA" id="ARBA00023242"/>
    </source>
</evidence>